<evidence type="ECO:0000313" key="1">
    <source>
        <dbReference type="EMBL" id="MFC4824300.1"/>
    </source>
</evidence>
<comment type="caution">
    <text evidence="1">The sequence shown here is derived from an EMBL/GenBank/DDBJ whole genome shotgun (WGS) entry which is preliminary data.</text>
</comment>
<protein>
    <recommendedName>
        <fullName evidence="3">ParB-like nuclease domain-containing protein</fullName>
    </recommendedName>
</protein>
<dbReference type="Proteomes" id="UP001595945">
    <property type="component" value="Unassembled WGS sequence"/>
</dbReference>
<keyword evidence="2" id="KW-1185">Reference proteome</keyword>
<dbReference type="EMBL" id="JBHSHT010000001">
    <property type="protein sequence ID" value="MFC4824300.1"/>
    <property type="molecule type" value="Genomic_DNA"/>
</dbReference>
<dbReference type="GeneID" id="73045017"/>
<accession>A0ABD5Q0P0</accession>
<name>A0ABD5Q0P0_9EURY</name>
<dbReference type="AlphaFoldDB" id="A0ABD5Q0P0"/>
<organism evidence="1 2">
    <name type="scientific">Halorussus aquaticus</name>
    <dbReference type="NCBI Taxonomy" id="2953748"/>
    <lineage>
        <taxon>Archaea</taxon>
        <taxon>Methanobacteriati</taxon>
        <taxon>Methanobacteriota</taxon>
        <taxon>Stenosarchaea group</taxon>
        <taxon>Halobacteria</taxon>
        <taxon>Halobacteriales</taxon>
        <taxon>Haladaptataceae</taxon>
        <taxon>Halorussus</taxon>
    </lineage>
</organism>
<dbReference type="RefSeq" id="WP_254269947.1">
    <property type="nucleotide sequence ID" value="NZ_CP100400.1"/>
</dbReference>
<proteinExistence type="predicted"/>
<evidence type="ECO:0008006" key="3">
    <source>
        <dbReference type="Google" id="ProtNLM"/>
    </source>
</evidence>
<reference evidence="1 2" key="1">
    <citation type="journal article" date="2019" name="Int. J. Syst. Evol. Microbiol.">
        <title>The Global Catalogue of Microorganisms (GCM) 10K type strain sequencing project: providing services to taxonomists for standard genome sequencing and annotation.</title>
        <authorList>
            <consortium name="The Broad Institute Genomics Platform"/>
            <consortium name="The Broad Institute Genome Sequencing Center for Infectious Disease"/>
            <person name="Wu L."/>
            <person name="Ma J."/>
        </authorList>
    </citation>
    <scope>NUCLEOTIDE SEQUENCE [LARGE SCALE GENOMIC DNA]</scope>
    <source>
        <strain evidence="1 2">XZYJ18</strain>
    </source>
</reference>
<evidence type="ECO:0000313" key="2">
    <source>
        <dbReference type="Proteomes" id="UP001595945"/>
    </source>
</evidence>
<gene>
    <name evidence="1" type="ORF">ACFO9K_08490</name>
</gene>
<sequence>MSIQDRLRGDPEPVSETEVIRYWLRAELDEEDGGPDPDALDTDPALREELFERKPIAERVFTPQRADWYHADLSEGALRDLRVVVGPHDEGWRALADDNRIESIARRIYEAEDVTALDEETPKDLGEVVALADEIDSEGPQSRLIVVAEGDDPAYVADGNHRAVAHVLHLLRGGAYEGQEAYLGVRENGG</sequence>